<dbReference type="InterPro" id="IPR008822">
    <property type="entry name" value="Endonuclease_RusA-like"/>
</dbReference>
<evidence type="ECO:0000313" key="1">
    <source>
        <dbReference type="EMBL" id="MFD2757073.1"/>
    </source>
</evidence>
<dbReference type="SUPFAM" id="SSF103084">
    <property type="entry name" value="Holliday junction resolvase RusA"/>
    <property type="match status" value="1"/>
</dbReference>
<comment type="caution">
    <text evidence="1">The sequence shown here is derived from an EMBL/GenBank/DDBJ whole genome shotgun (WGS) entry which is preliminary data.</text>
</comment>
<dbReference type="Gene3D" id="3.30.1330.70">
    <property type="entry name" value="Holliday junction resolvase RusA"/>
    <property type="match status" value="1"/>
</dbReference>
<dbReference type="EMBL" id="JBHUNE010000001">
    <property type="protein sequence ID" value="MFD2757073.1"/>
    <property type="molecule type" value="Genomic_DNA"/>
</dbReference>
<name>A0ABW5UTV4_9MICO</name>
<gene>
    <name evidence="1" type="ORF">ACFSW7_01625</name>
</gene>
<dbReference type="RefSeq" id="WP_019618406.1">
    <property type="nucleotide sequence ID" value="NZ_JBHUNE010000001.1"/>
</dbReference>
<sequence>MSIDFTVEGVPAPQGSKNAFVTQKQGERPRAVVVDKNPDALKAWREQVRVAARATGARIERGVPVRVDLIFWMPRGKTVKRELPTVKPDLDKLTRAIGDALTDSWLIADDSQIVTSTQTKKYATETEPAGVRIRVTQLEGN</sequence>
<protein>
    <submittedName>
        <fullName evidence="1">RusA family crossover junction endodeoxyribonuclease</fullName>
    </submittedName>
</protein>
<dbReference type="Pfam" id="PF05866">
    <property type="entry name" value="RusA"/>
    <property type="match status" value="1"/>
</dbReference>
<organism evidence="1 2">
    <name type="scientific">Gulosibacter faecalis</name>
    <dbReference type="NCBI Taxonomy" id="272240"/>
    <lineage>
        <taxon>Bacteria</taxon>
        <taxon>Bacillati</taxon>
        <taxon>Actinomycetota</taxon>
        <taxon>Actinomycetes</taxon>
        <taxon>Micrococcales</taxon>
        <taxon>Microbacteriaceae</taxon>
        <taxon>Gulosibacter</taxon>
    </lineage>
</organism>
<dbReference type="Proteomes" id="UP001597492">
    <property type="component" value="Unassembled WGS sequence"/>
</dbReference>
<evidence type="ECO:0000313" key="2">
    <source>
        <dbReference type="Proteomes" id="UP001597492"/>
    </source>
</evidence>
<proteinExistence type="predicted"/>
<keyword evidence="2" id="KW-1185">Reference proteome</keyword>
<reference evidence="2" key="1">
    <citation type="journal article" date="2019" name="Int. J. Syst. Evol. Microbiol.">
        <title>The Global Catalogue of Microorganisms (GCM) 10K type strain sequencing project: providing services to taxonomists for standard genome sequencing and annotation.</title>
        <authorList>
            <consortium name="The Broad Institute Genomics Platform"/>
            <consortium name="The Broad Institute Genome Sequencing Center for Infectious Disease"/>
            <person name="Wu L."/>
            <person name="Ma J."/>
        </authorList>
    </citation>
    <scope>NUCLEOTIDE SEQUENCE [LARGE SCALE GENOMIC DNA]</scope>
    <source>
        <strain evidence="2">TISTR 1514</strain>
    </source>
</reference>
<dbReference type="InterPro" id="IPR036614">
    <property type="entry name" value="RusA-like_sf"/>
</dbReference>
<accession>A0ABW5UTV4</accession>